<gene>
    <name evidence="1" type="ORF">CYMTET_3250</name>
</gene>
<protein>
    <recommendedName>
        <fullName evidence="3">PsbP C-terminal domain-containing protein</fullName>
    </recommendedName>
</protein>
<dbReference type="Proteomes" id="UP001190700">
    <property type="component" value="Unassembled WGS sequence"/>
</dbReference>
<proteinExistence type="predicted"/>
<accession>A0AAE0H3U7</accession>
<organism evidence="1 2">
    <name type="scientific">Cymbomonas tetramitiformis</name>
    <dbReference type="NCBI Taxonomy" id="36881"/>
    <lineage>
        <taxon>Eukaryota</taxon>
        <taxon>Viridiplantae</taxon>
        <taxon>Chlorophyta</taxon>
        <taxon>Pyramimonadophyceae</taxon>
        <taxon>Pyramimonadales</taxon>
        <taxon>Pyramimonadaceae</taxon>
        <taxon>Cymbomonas</taxon>
    </lineage>
</organism>
<evidence type="ECO:0000313" key="2">
    <source>
        <dbReference type="Proteomes" id="UP001190700"/>
    </source>
</evidence>
<sequence>MAFTLHIHVSTLQATAVAAKHAVRTTIKSRKSVAARAVHKAETGGTVHASIDHPAVLDAGLKRRTALLGLALSLPLSNNCSIAAENENNDDDDDDDDGYAGDVKLPEFDDKGKVISNEEIKPFVTKTVGAASYQVPGFWSAEGDSGWKDPVLGRAVDSIEIVAIDTKLNSMTDLGRLENVKVAKSLPVPAELAKADLLGGKKQVVDGVMYYQWDLVTEPATCAPEKQIIQGQCLPEFITMLSACVIDGKLYVMTILAAAESFKFSGKSLRALRDSFSVAAA</sequence>
<dbReference type="Gene3D" id="3.40.1000.10">
    <property type="entry name" value="Mog1/PsbP, alpha/beta/alpha sandwich"/>
    <property type="match status" value="1"/>
</dbReference>
<evidence type="ECO:0000313" key="1">
    <source>
        <dbReference type="EMBL" id="KAK3289316.1"/>
    </source>
</evidence>
<reference evidence="1 2" key="1">
    <citation type="journal article" date="2015" name="Genome Biol. Evol.">
        <title>Comparative Genomics of a Bacterivorous Green Alga Reveals Evolutionary Causalities and Consequences of Phago-Mixotrophic Mode of Nutrition.</title>
        <authorList>
            <person name="Burns J.A."/>
            <person name="Paasch A."/>
            <person name="Narechania A."/>
            <person name="Kim E."/>
        </authorList>
    </citation>
    <scope>NUCLEOTIDE SEQUENCE [LARGE SCALE GENOMIC DNA]</scope>
    <source>
        <strain evidence="1 2">PLY_AMNH</strain>
    </source>
</reference>
<dbReference type="AlphaFoldDB" id="A0AAE0H3U7"/>
<dbReference type="SUPFAM" id="SSF55724">
    <property type="entry name" value="Mog1p/PsbP-like"/>
    <property type="match status" value="1"/>
</dbReference>
<comment type="caution">
    <text evidence="1">The sequence shown here is derived from an EMBL/GenBank/DDBJ whole genome shotgun (WGS) entry which is preliminary data.</text>
</comment>
<dbReference type="EMBL" id="LGRX02000168">
    <property type="protein sequence ID" value="KAK3289316.1"/>
    <property type="molecule type" value="Genomic_DNA"/>
</dbReference>
<name>A0AAE0H3U7_9CHLO</name>
<keyword evidence="2" id="KW-1185">Reference proteome</keyword>
<dbReference type="InterPro" id="IPR016123">
    <property type="entry name" value="Mog1/PsbP_a/b/a-sand"/>
</dbReference>
<evidence type="ECO:0008006" key="3">
    <source>
        <dbReference type="Google" id="ProtNLM"/>
    </source>
</evidence>